<gene>
    <name evidence="2" type="ORF">Ddye_021364</name>
</gene>
<evidence type="ECO:0000313" key="3">
    <source>
        <dbReference type="Proteomes" id="UP001280121"/>
    </source>
</evidence>
<dbReference type="AlphaFoldDB" id="A0AAD9WW79"/>
<organism evidence="2 3">
    <name type="scientific">Dipteronia dyeriana</name>
    <dbReference type="NCBI Taxonomy" id="168575"/>
    <lineage>
        <taxon>Eukaryota</taxon>
        <taxon>Viridiplantae</taxon>
        <taxon>Streptophyta</taxon>
        <taxon>Embryophyta</taxon>
        <taxon>Tracheophyta</taxon>
        <taxon>Spermatophyta</taxon>
        <taxon>Magnoliopsida</taxon>
        <taxon>eudicotyledons</taxon>
        <taxon>Gunneridae</taxon>
        <taxon>Pentapetalae</taxon>
        <taxon>rosids</taxon>
        <taxon>malvids</taxon>
        <taxon>Sapindales</taxon>
        <taxon>Sapindaceae</taxon>
        <taxon>Hippocastanoideae</taxon>
        <taxon>Acereae</taxon>
        <taxon>Dipteronia</taxon>
    </lineage>
</organism>
<reference evidence="2" key="1">
    <citation type="journal article" date="2023" name="Plant J.">
        <title>Genome sequences and population genomics provide insights into the demographic history, inbreeding, and mutation load of two 'living fossil' tree species of Dipteronia.</title>
        <authorList>
            <person name="Feng Y."/>
            <person name="Comes H.P."/>
            <person name="Chen J."/>
            <person name="Zhu S."/>
            <person name="Lu R."/>
            <person name="Zhang X."/>
            <person name="Li P."/>
            <person name="Qiu J."/>
            <person name="Olsen K.M."/>
            <person name="Qiu Y."/>
        </authorList>
    </citation>
    <scope>NUCLEOTIDE SEQUENCE</scope>
    <source>
        <strain evidence="2">KIB01</strain>
    </source>
</reference>
<proteinExistence type="predicted"/>
<accession>A0AAD9WW79</accession>
<feature type="region of interest" description="Disordered" evidence="1">
    <location>
        <begin position="190"/>
        <end position="209"/>
    </location>
</feature>
<evidence type="ECO:0000256" key="1">
    <source>
        <dbReference type="SAM" id="MobiDB-lite"/>
    </source>
</evidence>
<dbReference type="EMBL" id="JANJYI010000006">
    <property type="protein sequence ID" value="KAK2646169.1"/>
    <property type="molecule type" value="Genomic_DNA"/>
</dbReference>
<evidence type="ECO:0000313" key="2">
    <source>
        <dbReference type="EMBL" id="KAK2646169.1"/>
    </source>
</evidence>
<feature type="compositionally biased region" description="Basic residues" evidence="1">
    <location>
        <begin position="86"/>
        <end position="95"/>
    </location>
</feature>
<feature type="region of interest" description="Disordered" evidence="1">
    <location>
        <begin position="84"/>
        <end position="103"/>
    </location>
</feature>
<feature type="region of interest" description="Disordered" evidence="1">
    <location>
        <begin position="1"/>
        <end position="26"/>
    </location>
</feature>
<keyword evidence="3" id="KW-1185">Reference proteome</keyword>
<feature type="non-terminal residue" evidence="2">
    <location>
        <position position="209"/>
    </location>
</feature>
<feature type="compositionally biased region" description="Basic and acidic residues" evidence="1">
    <location>
        <begin position="10"/>
        <end position="25"/>
    </location>
</feature>
<comment type="caution">
    <text evidence="2">The sequence shown here is derived from an EMBL/GenBank/DDBJ whole genome shotgun (WGS) entry which is preliminary data.</text>
</comment>
<protein>
    <submittedName>
        <fullName evidence="2">Uncharacterized protein</fullName>
    </submittedName>
</protein>
<name>A0AAD9WW79_9ROSI</name>
<sequence length="209" mass="24203">MTRSNNNAVEKLERQFVENKGKETSETEFLTGEVDKLYSTGNPEEFKRGGRVECGPKVKASRPNANLWVAKELWRGVVVYKGERRRERHHNRGPRKPNVNFSHFDGGNPHEWLDKVKHYFQVYEVVMAYQKGKGDIDDSSKKESKDVKTVTKEEVQERIKKGMCFKCKEKWNKDHQCRTGKIFMIIDSSESNDDVVSDEEATSDDGELK</sequence>
<dbReference type="Proteomes" id="UP001280121">
    <property type="component" value="Unassembled WGS sequence"/>
</dbReference>